<comment type="caution">
    <text evidence="2">The sequence shown here is derived from an EMBL/GenBank/DDBJ whole genome shotgun (WGS) entry which is preliminary data.</text>
</comment>
<accession>A0A5B7GTD7</accession>
<proteinExistence type="predicted"/>
<evidence type="ECO:0000313" key="2">
    <source>
        <dbReference type="EMBL" id="MPC62102.1"/>
    </source>
</evidence>
<protein>
    <submittedName>
        <fullName evidence="2">Uncharacterized protein</fullName>
    </submittedName>
</protein>
<evidence type="ECO:0000256" key="1">
    <source>
        <dbReference type="SAM" id="MobiDB-lite"/>
    </source>
</evidence>
<dbReference type="EMBL" id="VSRR010019304">
    <property type="protein sequence ID" value="MPC62102.1"/>
    <property type="molecule type" value="Genomic_DNA"/>
</dbReference>
<feature type="compositionally biased region" description="Basic and acidic residues" evidence="1">
    <location>
        <begin position="1"/>
        <end position="33"/>
    </location>
</feature>
<feature type="region of interest" description="Disordered" evidence="1">
    <location>
        <begin position="1"/>
        <end position="40"/>
    </location>
</feature>
<evidence type="ECO:0000313" key="3">
    <source>
        <dbReference type="Proteomes" id="UP000324222"/>
    </source>
</evidence>
<keyword evidence="3" id="KW-1185">Reference proteome</keyword>
<dbReference type="AlphaFoldDB" id="A0A5B7GTD7"/>
<name>A0A5B7GTD7_PORTR</name>
<sequence length="100" mass="11546">MVRTEREGKKERKEGRKEGKEGEIANWKGERGRGCGVDTSDLNHPSVLSFPWRLILRCPLTLDSLPQPRPSSHRRSFRPSSILPVRNGALRQRWMVIELD</sequence>
<organism evidence="2 3">
    <name type="scientific">Portunus trituberculatus</name>
    <name type="common">Swimming crab</name>
    <name type="synonym">Neptunus trituberculatus</name>
    <dbReference type="NCBI Taxonomy" id="210409"/>
    <lineage>
        <taxon>Eukaryota</taxon>
        <taxon>Metazoa</taxon>
        <taxon>Ecdysozoa</taxon>
        <taxon>Arthropoda</taxon>
        <taxon>Crustacea</taxon>
        <taxon>Multicrustacea</taxon>
        <taxon>Malacostraca</taxon>
        <taxon>Eumalacostraca</taxon>
        <taxon>Eucarida</taxon>
        <taxon>Decapoda</taxon>
        <taxon>Pleocyemata</taxon>
        <taxon>Brachyura</taxon>
        <taxon>Eubrachyura</taxon>
        <taxon>Portunoidea</taxon>
        <taxon>Portunidae</taxon>
        <taxon>Portuninae</taxon>
        <taxon>Portunus</taxon>
    </lineage>
</organism>
<reference evidence="2 3" key="1">
    <citation type="submission" date="2019-05" db="EMBL/GenBank/DDBJ databases">
        <title>Another draft genome of Portunus trituberculatus and its Hox gene families provides insights of decapod evolution.</title>
        <authorList>
            <person name="Jeong J.-H."/>
            <person name="Song I."/>
            <person name="Kim S."/>
            <person name="Choi T."/>
            <person name="Kim D."/>
            <person name="Ryu S."/>
            <person name="Kim W."/>
        </authorList>
    </citation>
    <scope>NUCLEOTIDE SEQUENCE [LARGE SCALE GENOMIC DNA]</scope>
    <source>
        <tissue evidence="2">Muscle</tissue>
    </source>
</reference>
<gene>
    <name evidence="2" type="ORF">E2C01_056184</name>
</gene>
<dbReference type="Proteomes" id="UP000324222">
    <property type="component" value="Unassembled WGS sequence"/>
</dbReference>